<sequence>MTSPDAPLPFGRRYRRLMFGVIATGLLLQLLLALFFLSIGHAPKPHDLPVGLVAGQQTAAITAKLEEGGSLAVTPYADKAALARAIKQRDVSGGLVVGPTGTTAYTAGAGGNLQAATLRAVAAQLDASAGKPPASTTVDVVPLPADDTNGAVVGYVLQVLALGGSVASLGLGRLIPRAPRSVRRGVGHAAALVAYALASAGVMLAVLHGFGVTAAASGGRLYVDMALLSLALTASTAGFVALIGPAGALAGAIYFLIGAPISSASLPWQFLSPLWAGVGASLPTGGGAAVVRSALYFPAATDGAAYLCLGLYAGIGVAVILVTNALGNRSNRTSLRVFDIVTPIAGRHRA</sequence>
<feature type="transmembrane region" description="Helical" evidence="1">
    <location>
        <begin position="303"/>
        <end position="326"/>
    </location>
</feature>
<name>A0ABQ2N7W6_9ACTN</name>
<evidence type="ECO:0000256" key="1">
    <source>
        <dbReference type="SAM" id="Phobius"/>
    </source>
</evidence>
<gene>
    <name evidence="2" type="ORF">GCM10011584_07050</name>
</gene>
<dbReference type="Proteomes" id="UP000655410">
    <property type="component" value="Unassembled WGS sequence"/>
</dbReference>
<evidence type="ECO:0000313" key="3">
    <source>
        <dbReference type="Proteomes" id="UP000655410"/>
    </source>
</evidence>
<proteinExistence type="predicted"/>
<protein>
    <submittedName>
        <fullName evidence="2">Membrane protein</fullName>
    </submittedName>
</protein>
<keyword evidence="1" id="KW-0472">Membrane</keyword>
<keyword evidence="1" id="KW-0812">Transmembrane</keyword>
<dbReference type="RefSeq" id="WP_188782566.1">
    <property type="nucleotide sequence ID" value="NZ_BMNI01000001.1"/>
</dbReference>
<comment type="caution">
    <text evidence="2">The sequence shown here is derived from an EMBL/GenBank/DDBJ whole genome shotgun (WGS) entry which is preliminary data.</text>
</comment>
<keyword evidence="1" id="KW-1133">Transmembrane helix</keyword>
<keyword evidence="3" id="KW-1185">Reference proteome</keyword>
<feature type="transmembrane region" description="Helical" evidence="1">
    <location>
        <begin position="17"/>
        <end position="39"/>
    </location>
</feature>
<evidence type="ECO:0000313" key="2">
    <source>
        <dbReference type="EMBL" id="GGO85937.1"/>
    </source>
</evidence>
<accession>A0ABQ2N7W6</accession>
<feature type="transmembrane region" description="Helical" evidence="1">
    <location>
        <begin position="152"/>
        <end position="171"/>
    </location>
</feature>
<dbReference type="EMBL" id="BMNI01000001">
    <property type="protein sequence ID" value="GGO85937.1"/>
    <property type="molecule type" value="Genomic_DNA"/>
</dbReference>
<reference evidence="3" key="1">
    <citation type="journal article" date="2019" name="Int. J. Syst. Evol. Microbiol.">
        <title>The Global Catalogue of Microorganisms (GCM) 10K type strain sequencing project: providing services to taxonomists for standard genome sequencing and annotation.</title>
        <authorList>
            <consortium name="The Broad Institute Genomics Platform"/>
            <consortium name="The Broad Institute Genome Sequencing Center for Infectious Disease"/>
            <person name="Wu L."/>
            <person name="Ma J."/>
        </authorList>
    </citation>
    <scope>NUCLEOTIDE SEQUENCE [LARGE SCALE GENOMIC DNA]</scope>
    <source>
        <strain evidence="3">CGMCC 4.7371</strain>
    </source>
</reference>
<organism evidence="2 3">
    <name type="scientific">Nocardioides phosphati</name>
    <dbReference type="NCBI Taxonomy" id="1867775"/>
    <lineage>
        <taxon>Bacteria</taxon>
        <taxon>Bacillati</taxon>
        <taxon>Actinomycetota</taxon>
        <taxon>Actinomycetes</taxon>
        <taxon>Propionibacteriales</taxon>
        <taxon>Nocardioidaceae</taxon>
        <taxon>Nocardioides</taxon>
    </lineage>
</organism>
<feature type="transmembrane region" description="Helical" evidence="1">
    <location>
        <begin position="192"/>
        <end position="216"/>
    </location>
</feature>